<organism evidence="2 3">
    <name type="scientific">Aureimonas glaciei</name>
    <dbReference type="NCBI Taxonomy" id="1776957"/>
    <lineage>
        <taxon>Bacteria</taxon>
        <taxon>Pseudomonadati</taxon>
        <taxon>Pseudomonadota</taxon>
        <taxon>Alphaproteobacteria</taxon>
        <taxon>Hyphomicrobiales</taxon>
        <taxon>Aurantimonadaceae</taxon>
        <taxon>Aureimonas</taxon>
    </lineage>
</organism>
<sequence length="125" mass="14078">MFTTLREDFSMARLLMSFDLAGIAPEPGAPDPSKVTEGAPRHRTWNLEETADGLFAGIWESTPGEWRIEYTEWEFCHIVAGVSVLIGEDGEATTYRAGDSFVIRPGFRGRWRVVETTVKHYVVKV</sequence>
<dbReference type="SUPFAM" id="SSF51182">
    <property type="entry name" value="RmlC-like cupins"/>
    <property type="match status" value="1"/>
</dbReference>
<evidence type="ECO:0000313" key="3">
    <source>
        <dbReference type="Proteomes" id="UP000613160"/>
    </source>
</evidence>
<comment type="caution">
    <text evidence="2">The sequence shown here is derived from an EMBL/GenBank/DDBJ whole genome shotgun (WGS) entry which is preliminary data.</text>
</comment>
<protein>
    <submittedName>
        <fullName evidence="2">Cupin</fullName>
    </submittedName>
</protein>
<evidence type="ECO:0000259" key="1">
    <source>
        <dbReference type="Pfam" id="PF05899"/>
    </source>
</evidence>
<feature type="domain" description="(S)-ureidoglycine aminohydrolase cupin" evidence="1">
    <location>
        <begin position="56"/>
        <end position="121"/>
    </location>
</feature>
<dbReference type="PANTHER" id="PTHR40943">
    <property type="entry name" value="CYTOPLASMIC PROTEIN-RELATED"/>
    <property type="match status" value="1"/>
</dbReference>
<accession>A0A916XV66</accession>
<dbReference type="InterPro" id="IPR008579">
    <property type="entry name" value="UGlyAH_Cupin_dom"/>
</dbReference>
<name>A0A916XV66_9HYPH</name>
<dbReference type="EMBL" id="BMJJ01000003">
    <property type="protein sequence ID" value="GGD15013.1"/>
    <property type="molecule type" value="Genomic_DNA"/>
</dbReference>
<reference evidence="2" key="1">
    <citation type="journal article" date="2014" name="Int. J. Syst. Evol. Microbiol.">
        <title>Complete genome sequence of Corynebacterium casei LMG S-19264T (=DSM 44701T), isolated from a smear-ripened cheese.</title>
        <authorList>
            <consortium name="US DOE Joint Genome Institute (JGI-PGF)"/>
            <person name="Walter F."/>
            <person name="Albersmeier A."/>
            <person name="Kalinowski J."/>
            <person name="Ruckert C."/>
        </authorList>
    </citation>
    <scope>NUCLEOTIDE SEQUENCE</scope>
    <source>
        <strain evidence="2">CGMCC 1.15493</strain>
    </source>
</reference>
<proteinExistence type="predicted"/>
<dbReference type="Pfam" id="PF05899">
    <property type="entry name" value="Cupin_3"/>
    <property type="match status" value="1"/>
</dbReference>
<dbReference type="Proteomes" id="UP000613160">
    <property type="component" value="Unassembled WGS sequence"/>
</dbReference>
<dbReference type="AlphaFoldDB" id="A0A916XV66"/>
<reference evidence="2" key="2">
    <citation type="submission" date="2020-09" db="EMBL/GenBank/DDBJ databases">
        <authorList>
            <person name="Sun Q."/>
            <person name="Zhou Y."/>
        </authorList>
    </citation>
    <scope>NUCLEOTIDE SEQUENCE</scope>
    <source>
        <strain evidence="2">CGMCC 1.15493</strain>
    </source>
</reference>
<dbReference type="CDD" id="cd02227">
    <property type="entry name" value="cupin_TM1112-like"/>
    <property type="match status" value="1"/>
</dbReference>
<dbReference type="InterPro" id="IPR011051">
    <property type="entry name" value="RmlC_Cupin_sf"/>
</dbReference>
<evidence type="ECO:0000313" key="2">
    <source>
        <dbReference type="EMBL" id="GGD15013.1"/>
    </source>
</evidence>
<dbReference type="Gene3D" id="2.60.120.10">
    <property type="entry name" value="Jelly Rolls"/>
    <property type="match status" value="1"/>
</dbReference>
<dbReference type="PANTHER" id="PTHR40943:SF2">
    <property type="entry name" value="(S)-UREIDOGLYCINE AMINOHYDROLASE CUPIN DOMAIN-CONTAINING PROTEIN"/>
    <property type="match status" value="1"/>
</dbReference>
<gene>
    <name evidence="2" type="ORF">GCM10011335_17240</name>
</gene>
<dbReference type="InterPro" id="IPR014710">
    <property type="entry name" value="RmlC-like_jellyroll"/>
</dbReference>
<keyword evidence="3" id="KW-1185">Reference proteome</keyword>